<proteinExistence type="predicted"/>
<reference evidence="1 2" key="1">
    <citation type="journal article" date="2019" name="Int. J. Syst. Evol. Microbiol.">
        <title>The Global Catalogue of Microorganisms (GCM) 10K type strain sequencing project: providing services to taxonomists for standard genome sequencing and annotation.</title>
        <authorList>
            <consortium name="The Broad Institute Genomics Platform"/>
            <consortium name="The Broad Institute Genome Sequencing Center for Infectious Disease"/>
            <person name="Wu L."/>
            <person name="Ma J."/>
        </authorList>
    </citation>
    <scope>NUCLEOTIDE SEQUENCE [LARGE SCALE GENOMIC DNA]</scope>
    <source>
        <strain evidence="1 2">CGMCC 1.12720</strain>
    </source>
</reference>
<protein>
    <submittedName>
        <fullName evidence="1">Uncharacterized protein</fullName>
    </submittedName>
</protein>
<dbReference type="EMBL" id="BMFN01000002">
    <property type="protein sequence ID" value="GGF64145.1"/>
    <property type="molecule type" value="Genomic_DNA"/>
</dbReference>
<organism evidence="1 2">
    <name type="scientific">Hymenobacter qilianensis</name>
    <dbReference type="NCBI Taxonomy" id="1385715"/>
    <lineage>
        <taxon>Bacteria</taxon>
        <taxon>Pseudomonadati</taxon>
        <taxon>Bacteroidota</taxon>
        <taxon>Cytophagia</taxon>
        <taxon>Cytophagales</taxon>
        <taxon>Hymenobacteraceae</taxon>
        <taxon>Hymenobacter</taxon>
    </lineage>
</organism>
<evidence type="ECO:0000313" key="2">
    <source>
        <dbReference type="Proteomes" id="UP000605392"/>
    </source>
</evidence>
<gene>
    <name evidence="1" type="ORF">GCM10011375_18780</name>
</gene>
<keyword evidence="2" id="KW-1185">Reference proteome</keyword>
<comment type="caution">
    <text evidence="1">The sequence shown here is derived from an EMBL/GenBank/DDBJ whole genome shotgun (WGS) entry which is preliminary data.</text>
</comment>
<name>A0ACB5PR57_9BACT</name>
<sequence length="89" mass="10540">MAIKKPLSNKAEWRTCNVPRKRFELLTYCLEGMLRPKHIRYHYLAALGKKGFLEDKSYCSLLTVQGFLLYLYEPLYEPTAVHTTYEQNH</sequence>
<evidence type="ECO:0000313" key="1">
    <source>
        <dbReference type="EMBL" id="GGF64145.1"/>
    </source>
</evidence>
<dbReference type="Proteomes" id="UP000605392">
    <property type="component" value="Unassembled WGS sequence"/>
</dbReference>
<accession>A0ACB5PR57</accession>